<dbReference type="EMBL" id="QMDW01000002">
    <property type="protein sequence ID" value="RJX51526.1"/>
    <property type="molecule type" value="Genomic_DNA"/>
</dbReference>
<keyword evidence="2" id="KW-1185">Reference proteome</keyword>
<organism evidence="1 2">
    <name type="scientific">Halonotius pteroides</name>
    <dbReference type="NCBI Taxonomy" id="268735"/>
    <lineage>
        <taxon>Archaea</taxon>
        <taxon>Methanobacteriati</taxon>
        <taxon>Methanobacteriota</taxon>
        <taxon>Stenosarchaea group</taxon>
        <taxon>Halobacteria</taxon>
        <taxon>Halobacteriales</taxon>
        <taxon>Haloferacaceae</taxon>
        <taxon>Halonotius</taxon>
    </lineage>
</organism>
<dbReference type="RefSeq" id="WP_120083088.1">
    <property type="nucleotide sequence ID" value="NZ_QMDW01000002.1"/>
</dbReference>
<proteinExistence type="predicted"/>
<evidence type="ECO:0000313" key="2">
    <source>
        <dbReference type="Proteomes" id="UP000281564"/>
    </source>
</evidence>
<sequence>MTTAYIADTGVFVRCGGPDNEKFQRLRHALRKAGVSLLVPQRVYDELGGDAATTEYPSGNVAYSDGFEEGWLTVADELDYTESVVSTVMDAARRFIAAETDRDEDLIEKADTALLGLAVQVLASGQADHVVLLTTDKPAGRAAETLLPKHGFDDQITYRYVSVEYLETISAEDF</sequence>
<dbReference type="Proteomes" id="UP000281564">
    <property type="component" value="Unassembled WGS sequence"/>
</dbReference>
<name>A0A3A6Q2V2_9EURY</name>
<gene>
    <name evidence="1" type="ORF">DP106_02215</name>
</gene>
<protein>
    <submittedName>
        <fullName evidence="1">Uncharacterized protein</fullName>
    </submittedName>
</protein>
<evidence type="ECO:0000313" key="1">
    <source>
        <dbReference type="EMBL" id="RJX51526.1"/>
    </source>
</evidence>
<dbReference type="InterPro" id="IPR058703">
    <property type="entry name" value="PIN-containing"/>
</dbReference>
<accession>A0A3A6Q2V2</accession>
<dbReference type="AlphaFoldDB" id="A0A3A6Q2V2"/>
<reference evidence="1 2" key="1">
    <citation type="submission" date="2018-06" db="EMBL/GenBank/DDBJ databases">
        <title>Halonotius sp. F13-13 a new haloarchaeeon isolated from a solar saltern from Isla Cristina, Huelva, Spain.</title>
        <authorList>
            <person name="Duran-Viseras A."/>
            <person name="Sanchez-Porro C."/>
            <person name="Ventosa A."/>
        </authorList>
    </citation>
    <scope>NUCLEOTIDE SEQUENCE [LARGE SCALE GENOMIC DNA]</scope>
    <source>
        <strain evidence="1 2">CECT 7525</strain>
    </source>
</reference>
<comment type="caution">
    <text evidence="1">The sequence shown here is derived from an EMBL/GenBank/DDBJ whole genome shotgun (WGS) entry which is preliminary data.</text>
</comment>
<dbReference type="OrthoDB" id="198445at2157"/>
<dbReference type="Pfam" id="PF26425">
    <property type="entry name" value="PIN_halo"/>
    <property type="match status" value="1"/>
</dbReference>